<dbReference type="Proteomes" id="UP000478052">
    <property type="component" value="Unassembled WGS sequence"/>
</dbReference>
<dbReference type="AlphaFoldDB" id="A0A6G0XCM3"/>
<protein>
    <submittedName>
        <fullName evidence="2">YqaJ domain-containing protein</fullName>
    </submittedName>
</protein>
<accession>A0A6G0XCM3</accession>
<organism evidence="2 3">
    <name type="scientific">Aphis craccivora</name>
    <name type="common">Cowpea aphid</name>
    <dbReference type="NCBI Taxonomy" id="307492"/>
    <lineage>
        <taxon>Eukaryota</taxon>
        <taxon>Metazoa</taxon>
        <taxon>Ecdysozoa</taxon>
        <taxon>Arthropoda</taxon>
        <taxon>Hexapoda</taxon>
        <taxon>Insecta</taxon>
        <taxon>Pterygota</taxon>
        <taxon>Neoptera</taxon>
        <taxon>Paraneoptera</taxon>
        <taxon>Hemiptera</taxon>
        <taxon>Sternorrhyncha</taxon>
        <taxon>Aphidomorpha</taxon>
        <taxon>Aphidoidea</taxon>
        <taxon>Aphididae</taxon>
        <taxon>Aphidini</taxon>
        <taxon>Aphis</taxon>
        <taxon>Aphis</taxon>
    </lineage>
</organism>
<evidence type="ECO:0000313" key="3">
    <source>
        <dbReference type="Proteomes" id="UP000478052"/>
    </source>
</evidence>
<gene>
    <name evidence="2" type="ORF">FWK35_00025962</name>
</gene>
<proteinExistence type="predicted"/>
<dbReference type="EMBL" id="VUJU01007957">
    <property type="protein sequence ID" value="KAF0737840.1"/>
    <property type="molecule type" value="Genomic_DNA"/>
</dbReference>
<keyword evidence="3" id="KW-1185">Reference proteome</keyword>
<evidence type="ECO:0000313" key="2">
    <source>
        <dbReference type="EMBL" id="KAF0737840.1"/>
    </source>
</evidence>
<comment type="caution">
    <text evidence="2">The sequence shown here is derived from an EMBL/GenBank/DDBJ whole genome shotgun (WGS) entry which is preliminary data.</text>
</comment>
<dbReference type="InterPro" id="IPR049012">
    <property type="entry name" value="Mutator_transp_dom"/>
</dbReference>
<name>A0A6G0XCM3_APHCR</name>
<dbReference type="Pfam" id="PF20700">
    <property type="entry name" value="Mutator"/>
    <property type="match status" value="1"/>
</dbReference>
<sequence length="201" mass="23290">MENKKQKLTTKSYNQFMNYLHWKWKLQKIRKGFNCSWIFKCEMCNIETMINSDMTDNQNTISINKAVTSASLAVGIGYSQDQEFTACIDIPCMNKKSFIKNSNYIAKIIEESAWEEMRLAGLQEKQLALDRGDVDMDGIPTYVSCSGRWPVGKKKLQDKICFIATIIGFHTSKVLFVGIRSRYCVICKTYILSEQYFCRKM</sequence>
<feature type="domain" description="Mutator-like transposase" evidence="1">
    <location>
        <begin position="29"/>
        <end position="189"/>
    </location>
</feature>
<reference evidence="2 3" key="1">
    <citation type="submission" date="2019-08" db="EMBL/GenBank/DDBJ databases">
        <title>Whole genome of Aphis craccivora.</title>
        <authorList>
            <person name="Voronova N.V."/>
            <person name="Shulinski R.S."/>
            <person name="Bandarenka Y.V."/>
            <person name="Zhorov D.G."/>
            <person name="Warner D."/>
        </authorList>
    </citation>
    <scope>NUCLEOTIDE SEQUENCE [LARGE SCALE GENOMIC DNA]</scope>
    <source>
        <strain evidence="2">180601</strain>
        <tissue evidence="2">Whole Body</tissue>
    </source>
</reference>
<evidence type="ECO:0000259" key="1">
    <source>
        <dbReference type="Pfam" id="PF20700"/>
    </source>
</evidence>
<dbReference type="OrthoDB" id="6624036at2759"/>